<dbReference type="Proteomes" id="UP000646478">
    <property type="component" value="Unassembled WGS sequence"/>
</dbReference>
<dbReference type="AlphaFoldDB" id="A0A916SCH4"/>
<organism evidence="2 3">
    <name type="scientific">Brucella endophytica</name>
    <dbReference type="NCBI Taxonomy" id="1963359"/>
    <lineage>
        <taxon>Bacteria</taxon>
        <taxon>Pseudomonadati</taxon>
        <taxon>Pseudomonadota</taxon>
        <taxon>Alphaproteobacteria</taxon>
        <taxon>Hyphomicrobiales</taxon>
        <taxon>Brucellaceae</taxon>
        <taxon>Brucella/Ochrobactrum group</taxon>
        <taxon>Brucella</taxon>
    </lineage>
</organism>
<accession>A0A916SCH4</accession>
<evidence type="ECO:0000256" key="1">
    <source>
        <dbReference type="SAM" id="MobiDB-lite"/>
    </source>
</evidence>
<dbReference type="EMBL" id="BMHH01000007">
    <property type="protein sequence ID" value="GGA93566.1"/>
    <property type="molecule type" value="Genomic_DNA"/>
</dbReference>
<keyword evidence="3" id="KW-1185">Reference proteome</keyword>
<reference evidence="2" key="2">
    <citation type="submission" date="2020-09" db="EMBL/GenBank/DDBJ databases">
        <authorList>
            <person name="Sun Q."/>
            <person name="Zhou Y."/>
        </authorList>
    </citation>
    <scope>NUCLEOTIDE SEQUENCE</scope>
    <source>
        <strain evidence="2">CGMCC 1.15082</strain>
    </source>
</reference>
<comment type="caution">
    <text evidence="2">The sequence shown here is derived from an EMBL/GenBank/DDBJ whole genome shotgun (WGS) entry which is preliminary data.</text>
</comment>
<evidence type="ECO:0000313" key="3">
    <source>
        <dbReference type="Proteomes" id="UP000646478"/>
    </source>
</evidence>
<proteinExistence type="predicted"/>
<name>A0A916SCH4_9HYPH</name>
<sequence length="90" mass="10392">MRRKKPLETMLRRLAIKRGNDRRDHHEADNDPHRRQGDDTQRQRARGGDEAEGGQGQGLSFSEWFSFDGISAKRSRGSRLVSLRFTRTSP</sequence>
<gene>
    <name evidence="2" type="ORF">GCM10011491_22190</name>
</gene>
<reference evidence="2" key="1">
    <citation type="journal article" date="2014" name="Int. J. Syst. Evol. Microbiol.">
        <title>Complete genome sequence of Corynebacterium casei LMG S-19264T (=DSM 44701T), isolated from a smear-ripened cheese.</title>
        <authorList>
            <consortium name="US DOE Joint Genome Institute (JGI-PGF)"/>
            <person name="Walter F."/>
            <person name="Albersmeier A."/>
            <person name="Kalinowski J."/>
            <person name="Ruckert C."/>
        </authorList>
    </citation>
    <scope>NUCLEOTIDE SEQUENCE</scope>
    <source>
        <strain evidence="2">CGMCC 1.15082</strain>
    </source>
</reference>
<evidence type="ECO:0000313" key="2">
    <source>
        <dbReference type="EMBL" id="GGA93566.1"/>
    </source>
</evidence>
<protein>
    <submittedName>
        <fullName evidence="2">Uncharacterized protein</fullName>
    </submittedName>
</protein>
<feature type="compositionally biased region" description="Basic and acidic residues" evidence="1">
    <location>
        <begin position="18"/>
        <end position="49"/>
    </location>
</feature>
<feature type="region of interest" description="Disordered" evidence="1">
    <location>
        <begin position="15"/>
        <end position="61"/>
    </location>
</feature>